<dbReference type="InterPro" id="IPR000719">
    <property type="entry name" value="Prot_kinase_dom"/>
</dbReference>
<keyword evidence="5" id="KW-1185">Reference proteome</keyword>
<protein>
    <recommendedName>
        <fullName evidence="2">Casein kinase I</fullName>
        <ecNumber evidence="1">2.7.11.1</ecNumber>
    </recommendedName>
</protein>
<dbReference type="GO" id="GO:0004674">
    <property type="term" value="F:protein serine/threonine kinase activity"/>
    <property type="evidence" value="ECO:0007669"/>
    <property type="project" value="UniProtKB-EC"/>
</dbReference>
<dbReference type="InterPro" id="IPR008271">
    <property type="entry name" value="Ser/Thr_kinase_AS"/>
</dbReference>
<dbReference type="GeneID" id="14903061"/>
<dbReference type="RefSeq" id="XP_004023890.1">
    <property type="nucleotide sequence ID" value="XM_004023841.1"/>
</dbReference>
<evidence type="ECO:0000259" key="3">
    <source>
        <dbReference type="PROSITE" id="PS50011"/>
    </source>
</evidence>
<dbReference type="InterPro" id="IPR050235">
    <property type="entry name" value="CK1_Ser-Thr_kinase"/>
</dbReference>
<dbReference type="STRING" id="857967.G0R698"/>
<dbReference type="eggNOG" id="KOG1164">
    <property type="taxonomic scope" value="Eukaryota"/>
</dbReference>
<dbReference type="InParanoid" id="G0R698"/>
<accession>G0R698</accession>
<evidence type="ECO:0000256" key="2">
    <source>
        <dbReference type="ARBA" id="ARBA00023860"/>
    </source>
</evidence>
<dbReference type="PROSITE" id="PS50011">
    <property type="entry name" value="PROTEIN_KINASE_DOM"/>
    <property type="match status" value="1"/>
</dbReference>
<dbReference type="OrthoDB" id="5800476at2759"/>
<name>G0R698_ICHMU</name>
<dbReference type="EC" id="2.7.11.1" evidence="1"/>
<dbReference type="AlphaFoldDB" id="G0R698"/>
<dbReference type="InterPro" id="IPR011009">
    <property type="entry name" value="Kinase-like_dom_sf"/>
</dbReference>
<dbReference type="EMBL" id="GL984392">
    <property type="protein sequence ID" value="EGR27006.1"/>
    <property type="molecule type" value="Genomic_DNA"/>
</dbReference>
<keyword evidence="4" id="KW-0418">Kinase</keyword>
<dbReference type="PANTHER" id="PTHR11909">
    <property type="entry name" value="CASEIN KINASE-RELATED"/>
    <property type="match status" value="1"/>
</dbReference>
<evidence type="ECO:0000256" key="1">
    <source>
        <dbReference type="ARBA" id="ARBA00012513"/>
    </source>
</evidence>
<evidence type="ECO:0000313" key="4">
    <source>
        <dbReference type="EMBL" id="EGR27006.1"/>
    </source>
</evidence>
<sequence length="251" mass="29868">MIADQMLNRLLYLHSKGYIHRDIKPDNFMIGRGTDKNVIHLIDFGLAKSYIQKDGSHISFQEKCGFIGTSRYASVQSHLGQEQSRRDDLESLGYTLIYFLQGGLLPWMNLKYKTKQEQQQIIGQIKSKIPMNELCKGLPIEFNQYMVYVKNLGFSEEPNYNYLRKLFRTLFLKENYEYDDVFEWINDPITTADKRNMFEKFKSMNPTPLEAKLLRKNTRKSSYEYKKQIELQVKEEDWKIQQYCSYINKLK</sequence>
<feature type="domain" description="Protein kinase" evidence="3">
    <location>
        <begin position="1"/>
        <end position="172"/>
    </location>
</feature>
<dbReference type="Proteomes" id="UP000008983">
    <property type="component" value="Unassembled WGS sequence"/>
</dbReference>
<keyword evidence="4" id="KW-0808">Transferase</keyword>
<dbReference type="Gene3D" id="1.10.510.10">
    <property type="entry name" value="Transferase(Phosphotransferase) domain 1"/>
    <property type="match status" value="1"/>
</dbReference>
<dbReference type="SUPFAM" id="SSF56112">
    <property type="entry name" value="Protein kinase-like (PK-like)"/>
    <property type="match status" value="1"/>
</dbReference>
<reference evidence="4 5" key="1">
    <citation type="submission" date="2011-07" db="EMBL/GenBank/DDBJ databases">
        <authorList>
            <person name="Coyne R."/>
            <person name="Brami D."/>
            <person name="Johnson J."/>
            <person name="Hostetler J."/>
            <person name="Hannick L."/>
            <person name="Clark T."/>
            <person name="Cassidy-Hanley D."/>
            <person name="Inman J."/>
        </authorList>
    </citation>
    <scope>NUCLEOTIDE SEQUENCE [LARGE SCALE GENOMIC DNA]</scope>
    <source>
        <strain evidence="4 5">G5</strain>
    </source>
</reference>
<dbReference type="GO" id="GO:0005524">
    <property type="term" value="F:ATP binding"/>
    <property type="evidence" value="ECO:0007669"/>
    <property type="project" value="InterPro"/>
</dbReference>
<dbReference type="PROSITE" id="PS00108">
    <property type="entry name" value="PROTEIN_KINASE_ST"/>
    <property type="match status" value="1"/>
</dbReference>
<evidence type="ECO:0000313" key="5">
    <source>
        <dbReference type="Proteomes" id="UP000008983"/>
    </source>
</evidence>
<dbReference type="Pfam" id="PF00069">
    <property type="entry name" value="Pkinase"/>
    <property type="match status" value="1"/>
</dbReference>
<proteinExistence type="predicted"/>
<gene>
    <name evidence="4" type="ORF">IMG5_203180</name>
</gene>
<organism evidence="4 5">
    <name type="scientific">Ichthyophthirius multifiliis</name>
    <name type="common">White spot disease agent</name>
    <name type="synonym">Ich</name>
    <dbReference type="NCBI Taxonomy" id="5932"/>
    <lineage>
        <taxon>Eukaryota</taxon>
        <taxon>Sar</taxon>
        <taxon>Alveolata</taxon>
        <taxon>Ciliophora</taxon>
        <taxon>Intramacronucleata</taxon>
        <taxon>Oligohymenophorea</taxon>
        <taxon>Hymenostomatida</taxon>
        <taxon>Ophryoglenina</taxon>
        <taxon>Ichthyophthirius</taxon>
    </lineage>
</organism>
<dbReference type="OMA" id="TLPWMTM"/>